<evidence type="ECO:0000256" key="1">
    <source>
        <dbReference type="SAM" id="MobiDB-lite"/>
    </source>
</evidence>
<dbReference type="Pfam" id="PF10252">
    <property type="entry name" value="PP28"/>
    <property type="match status" value="1"/>
</dbReference>
<dbReference type="Proteomes" id="UP001355207">
    <property type="component" value="Chromosome 2"/>
</dbReference>
<evidence type="ECO:0000313" key="4">
    <source>
        <dbReference type="Proteomes" id="UP001355207"/>
    </source>
</evidence>
<protein>
    <recommendedName>
        <fullName evidence="2">Casein kinase substrate phosphoprotein PP28 domain-containing protein</fullName>
    </recommendedName>
</protein>
<dbReference type="GeneID" id="91092640"/>
<dbReference type="AlphaFoldDB" id="A0AAX4JNU8"/>
<proteinExistence type="predicted"/>
<dbReference type="InterPro" id="IPR039876">
    <property type="entry name" value="HAP28"/>
</dbReference>
<sequence length="232" mass="25787">MARGGAAQSSRGRGKFKVARGGGRQFSRDLDPRLASNQPSSEEEEESSEDDEDEEDVEALNAAQHAAEVAALAPEMKEINLKLGNTELAEPEDSDEELSRAERRARKKAEAQGKTNKKSVKIEEPKDSDEESDSEEEEQPKQQQQQQSKKKQNPPAVVQQSRKEREAAEKKAAQDKYQKLHAQGKTTEAKSDLARLQEVRRRREAAAAQREAEAEEAAKEAAAKKDKLAKKI</sequence>
<feature type="compositionally biased region" description="Acidic residues" evidence="1">
    <location>
        <begin position="126"/>
        <end position="138"/>
    </location>
</feature>
<name>A0AAX4JNU8_9TREE</name>
<gene>
    <name evidence="3" type="ORF">L201_001968</name>
</gene>
<evidence type="ECO:0000259" key="2">
    <source>
        <dbReference type="Pfam" id="PF10252"/>
    </source>
</evidence>
<dbReference type="EMBL" id="CP144099">
    <property type="protein sequence ID" value="WWC87082.1"/>
    <property type="molecule type" value="Genomic_DNA"/>
</dbReference>
<dbReference type="PANTHER" id="PTHR22055">
    <property type="entry name" value="28 KDA HEAT- AND ACID-STABLE PHOSPHOPROTEIN PDGF-ASSOCIATED PROTEIN"/>
    <property type="match status" value="1"/>
</dbReference>
<dbReference type="RefSeq" id="XP_066073845.1">
    <property type="nucleotide sequence ID" value="XM_066217748.1"/>
</dbReference>
<reference evidence="3 4" key="1">
    <citation type="submission" date="2024-01" db="EMBL/GenBank/DDBJ databases">
        <title>Comparative genomics of Cryptococcus and Kwoniella reveals pathogenesis evolution and contrasting modes of karyotype evolution via chromosome fusion or intercentromeric recombination.</title>
        <authorList>
            <person name="Coelho M.A."/>
            <person name="David-Palma M."/>
            <person name="Shea T."/>
            <person name="Bowers K."/>
            <person name="McGinley-Smith S."/>
            <person name="Mohammad A.W."/>
            <person name="Gnirke A."/>
            <person name="Yurkov A.M."/>
            <person name="Nowrousian M."/>
            <person name="Sun S."/>
            <person name="Cuomo C.A."/>
            <person name="Heitman J."/>
        </authorList>
    </citation>
    <scope>NUCLEOTIDE SEQUENCE [LARGE SCALE GENOMIC DNA]</scope>
    <source>
        <strain evidence="3 4">CBS 6074</strain>
    </source>
</reference>
<accession>A0AAX4JNU8</accession>
<feature type="compositionally biased region" description="Acidic residues" evidence="1">
    <location>
        <begin position="41"/>
        <end position="58"/>
    </location>
</feature>
<feature type="compositionally biased region" description="Low complexity" evidence="1">
    <location>
        <begin position="1"/>
        <end position="11"/>
    </location>
</feature>
<feature type="compositionally biased region" description="Low complexity" evidence="1">
    <location>
        <begin position="59"/>
        <end position="73"/>
    </location>
</feature>
<feature type="compositionally biased region" description="Basic and acidic residues" evidence="1">
    <location>
        <begin position="161"/>
        <end position="178"/>
    </location>
</feature>
<feature type="region of interest" description="Disordered" evidence="1">
    <location>
        <begin position="1"/>
        <end position="232"/>
    </location>
</feature>
<feature type="domain" description="Casein kinase substrate phosphoprotein PP28" evidence="2">
    <location>
        <begin position="141"/>
        <end position="216"/>
    </location>
</feature>
<evidence type="ECO:0000313" key="3">
    <source>
        <dbReference type="EMBL" id="WWC87082.1"/>
    </source>
</evidence>
<keyword evidence="4" id="KW-1185">Reference proteome</keyword>
<organism evidence="3 4">
    <name type="scientific">Kwoniella dendrophila CBS 6074</name>
    <dbReference type="NCBI Taxonomy" id="1295534"/>
    <lineage>
        <taxon>Eukaryota</taxon>
        <taxon>Fungi</taxon>
        <taxon>Dikarya</taxon>
        <taxon>Basidiomycota</taxon>
        <taxon>Agaricomycotina</taxon>
        <taxon>Tremellomycetes</taxon>
        <taxon>Tremellales</taxon>
        <taxon>Cryptococcaceae</taxon>
        <taxon>Kwoniella</taxon>
    </lineage>
</organism>
<feature type="compositionally biased region" description="Basic and acidic residues" evidence="1">
    <location>
        <begin position="187"/>
        <end position="226"/>
    </location>
</feature>
<dbReference type="InterPro" id="IPR019380">
    <property type="entry name" value="Casein_kinase_sb_PP28"/>
</dbReference>